<accession>A0A7U3LG86</accession>
<dbReference type="RefSeq" id="WP_202239792.1">
    <property type="nucleotide sequence ID" value="NZ_AP018366.1"/>
</dbReference>
<evidence type="ECO:0000259" key="4">
    <source>
        <dbReference type="PROSITE" id="PS51782"/>
    </source>
</evidence>
<keyword evidence="1" id="KW-0902">Two-component regulatory system</keyword>
<evidence type="ECO:0000313" key="6">
    <source>
        <dbReference type="Proteomes" id="UP000595703"/>
    </source>
</evidence>
<feature type="region of interest" description="Disordered" evidence="2">
    <location>
        <begin position="144"/>
        <end position="175"/>
    </location>
</feature>
<dbReference type="AlphaFoldDB" id="A0A7U3LG86"/>
<dbReference type="InterPro" id="IPR036779">
    <property type="entry name" value="LysM_dom_sf"/>
</dbReference>
<keyword evidence="3" id="KW-0472">Membrane</keyword>
<name>A0A7U3LG86_9ACTN</name>
<feature type="transmembrane region" description="Helical" evidence="3">
    <location>
        <begin position="21"/>
        <end position="48"/>
    </location>
</feature>
<feature type="compositionally biased region" description="Low complexity" evidence="2">
    <location>
        <begin position="367"/>
        <end position="387"/>
    </location>
</feature>
<keyword evidence="5" id="KW-0614">Plasmid</keyword>
<dbReference type="CDD" id="cd00118">
    <property type="entry name" value="LysM"/>
    <property type="match status" value="2"/>
</dbReference>
<dbReference type="Proteomes" id="UP000595703">
    <property type="component" value="Plasmid pRVR1"/>
</dbReference>
<protein>
    <submittedName>
        <fullName evidence="5">Putative large membrane protein</fullName>
    </submittedName>
</protein>
<gene>
    <name evidence="5" type="ORF">RVR_P142</name>
</gene>
<sequence>MPQPSPTKPARRAGSSSAAALRALGSFVVLLALLIGLPLLLWWATAVVGPDGVRALGNLASTRDSGQVFLLALAAIGWIGWAAFAVSVLLEIPAQLRGRSAPQLRGLLGQRTAATLVGAIFLVLPAGTALAAAAAPAAHAATPSSTAAVHPRGLAQQAAAASTPHTPSEHRPASVSYTVQEVRPAESLWSIAQQQLGDGNRWQEIADLNTGRTMADGTTFRADAPIQPGWVLHLPSDAHAQDASSNSTNSEPAGTHATYTVAPGDSLSSIAQQQLGDETKWPDIYALNKGHVTDPDLIYPREHLQLPGTAPSKQGPPAAHETPQHKAPSTTTPPPATPPPADTAPSTAPRASTAPAVTPTQQPGIAPAPDRTPATAATTGSTTAAHTTATGSRMPLYALGGGLLAAAVLTMLGLRRRHQQRRRGISRRIPLPTGSAAATEQALRATEHPDVPQFIDSALRTAAIGLAAASRVLPDLSAVVYDGHGLELRLTAPAAPVAPFAAVDGDLARWRCSVDSNELLPAERIDTVEAPYPALVTLGSTATSTVLVDLEHYGLVALTGPHRRAVLRALAIELATSRYAEHLDVAVTGAGTCPGLAPLVPEWFTAYDTVDAAMRAAQDHHAMQARALADLGVDGLRGARLRDDQASVWTPYLLLADDADDDTTGALAELADRRPRTAGAVVTAAGTVATTPLPPGGWLLDTTAGQVRLPDVDLTVHLQVLPDDAYSDVIALLAESDESRPDVPARPPTTAPDALPDPAAAAAAPPVTAAAAAVPKLHAASRSGRVQLPESHDGDSDSNAGASLDSLMASFADLEDSVEGAADEPDPEVTAAVAPAAVLPPAPRSPEPAAPSDPLIRVLGPVDIIGAGGTADTKYVRTLTEIAAWMVLHPGLDHHALDEAIWPGREVSRKTRNPWISRLRTLLGTAADGTKYLPAIATTDDARYRFADRVTSDWQLFQDLAAKGAASSGDHADDLLRAALDMVRGRPFSGVPPRKYVWAEHLAQDMIAAIVDVAATLGERRLALADPRGALWATTKGLDVAPEAEHLYRINFRAHHALGDHEGLERAAGQLERLCDALGSDMEDATVELLRSLLASAAPLR</sequence>
<dbReference type="Gene3D" id="1.25.40.10">
    <property type="entry name" value="Tetratricopeptide repeat domain"/>
    <property type="match status" value="1"/>
</dbReference>
<dbReference type="SMART" id="SM01043">
    <property type="entry name" value="BTAD"/>
    <property type="match status" value="1"/>
</dbReference>
<reference evidence="5 6" key="1">
    <citation type="journal article" date="2020" name="Sci. Rep.">
        <title>beta-carboline chemical signals induce reveromycin production through a LuxR family regulator in Streptomyces sp. SN-593.</title>
        <authorList>
            <person name="Panthee S."/>
            <person name="Kito N."/>
            <person name="Hayashi T."/>
            <person name="Shimizu T."/>
            <person name="Ishikawa J."/>
            <person name="Hamamoto H."/>
            <person name="Osada H."/>
            <person name="Takahashi S."/>
        </authorList>
    </citation>
    <scope>NUCLEOTIDE SEQUENCE [LARGE SCALE GENOMIC DNA]</scope>
    <source>
        <strain evidence="5 6">SN-593</strain>
        <plasmid evidence="5 6">pRVR1</plasmid>
    </source>
</reference>
<evidence type="ECO:0000256" key="3">
    <source>
        <dbReference type="SAM" id="Phobius"/>
    </source>
</evidence>
<feature type="domain" description="LysM" evidence="4">
    <location>
        <begin position="257"/>
        <end position="306"/>
    </location>
</feature>
<keyword evidence="6" id="KW-1185">Reference proteome</keyword>
<evidence type="ECO:0000256" key="2">
    <source>
        <dbReference type="SAM" id="MobiDB-lite"/>
    </source>
</evidence>
<dbReference type="PANTHER" id="PTHR34700">
    <property type="entry name" value="POTASSIUM BINDING PROTEIN KBP"/>
    <property type="match status" value="1"/>
</dbReference>
<dbReference type="InterPro" id="IPR005158">
    <property type="entry name" value="BTAD"/>
</dbReference>
<dbReference type="PROSITE" id="PS51782">
    <property type="entry name" value="LYSM"/>
    <property type="match status" value="1"/>
</dbReference>
<dbReference type="SUPFAM" id="SSF54106">
    <property type="entry name" value="LysM domain"/>
    <property type="match status" value="1"/>
</dbReference>
<dbReference type="Gene3D" id="3.10.350.10">
    <property type="entry name" value="LysM domain"/>
    <property type="match status" value="2"/>
</dbReference>
<dbReference type="EMBL" id="AP018366">
    <property type="protein sequence ID" value="BBG20667.1"/>
    <property type="molecule type" value="Genomic_DNA"/>
</dbReference>
<dbReference type="InterPro" id="IPR018392">
    <property type="entry name" value="LysM"/>
</dbReference>
<evidence type="ECO:0000313" key="5">
    <source>
        <dbReference type="EMBL" id="BBG20667.1"/>
    </source>
</evidence>
<dbReference type="PANTHER" id="PTHR34700:SF4">
    <property type="entry name" value="PHAGE-LIKE ELEMENT PBSX PROTEIN XKDP"/>
    <property type="match status" value="1"/>
</dbReference>
<feature type="transmembrane region" description="Helical" evidence="3">
    <location>
        <begin position="113"/>
        <end position="135"/>
    </location>
</feature>
<keyword evidence="3" id="KW-0812">Transmembrane</keyword>
<evidence type="ECO:0000256" key="1">
    <source>
        <dbReference type="ARBA" id="ARBA00023012"/>
    </source>
</evidence>
<feature type="compositionally biased region" description="Low complexity" evidence="2">
    <location>
        <begin position="751"/>
        <end position="775"/>
    </location>
</feature>
<feature type="compositionally biased region" description="Pro residues" evidence="2">
    <location>
        <begin position="331"/>
        <end position="342"/>
    </location>
</feature>
<keyword evidence="3" id="KW-1133">Transmembrane helix</keyword>
<dbReference type="InterPro" id="IPR011990">
    <property type="entry name" value="TPR-like_helical_dom_sf"/>
</dbReference>
<dbReference type="SMART" id="SM00257">
    <property type="entry name" value="LysM"/>
    <property type="match status" value="2"/>
</dbReference>
<geneLocation type="plasmid" evidence="5 6">
    <name>pRVR1</name>
</geneLocation>
<organism evidence="5 6">
    <name type="scientific">Actinacidiphila reveromycinica</name>
    <dbReference type="NCBI Taxonomy" id="659352"/>
    <lineage>
        <taxon>Bacteria</taxon>
        <taxon>Bacillati</taxon>
        <taxon>Actinomycetota</taxon>
        <taxon>Actinomycetes</taxon>
        <taxon>Kitasatosporales</taxon>
        <taxon>Streptomycetaceae</taxon>
        <taxon>Actinacidiphila</taxon>
    </lineage>
</organism>
<feature type="compositionally biased region" description="Low complexity" evidence="2">
    <location>
        <begin position="343"/>
        <end position="360"/>
    </location>
</feature>
<feature type="region of interest" description="Disordered" evidence="2">
    <location>
        <begin position="737"/>
        <end position="802"/>
    </location>
</feature>
<feature type="compositionally biased region" description="Polar residues" evidence="2">
    <location>
        <begin position="242"/>
        <end position="252"/>
    </location>
</feature>
<dbReference type="GO" id="GO:0000160">
    <property type="term" value="P:phosphorelay signal transduction system"/>
    <property type="evidence" value="ECO:0007669"/>
    <property type="project" value="UniProtKB-KW"/>
</dbReference>
<feature type="region of interest" description="Disordered" evidence="2">
    <location>
        <begin position="238"/>
        <end position="264"/>
    </location>
</feature>
<dbReference type="Pfam" id="PF01476">
    <property type="entry name" value="LysM"/>
    <property type="match status" value="2"/>
</dbReference>
<proteinExistence type="predicted"/>
<dbReference type="KEGG" id="arev:RVR_P142"/>
<feature type="region of interest" description="Disordered" evidence="2">
    <location>
        <begin position="305"/>
        <end position="387"/>
    </location>
</feature>
<dbReference type="InterPro" id="IPR052196">
    <property type="entry name" value="Bact_Kbp"/>
</dbReference>
<feature type="transmembrane region" description="Helical" evidence="3">
    <location>
        <begin position="68"/>
        <end position="92"/>
    </location>
</feature>